<dbReference type="AlphaFoldDB" id="A0AAJ7T016"/>
<sequence length="428" mass="46078">MLLLLLPFTREMLPLRRALVATAAVALCMLLATVTRNLRNHDFVLNSKRGILVTNVSMPLQTTVLDLMPILNRMLTWPNNASQAELSSLAVSANFSSPLYSMAMYVYNVTDRRMLLQQERHPRRQCICVDFANPDQTNVYDVIVLGKNEPIIPQLIFPRKPLTAQDITPNCNVLCFSATLQDASLPPSPPLFGVMMSKNATLAQGGDDGGGADGATRLTVEEVTLGPTFLPSLPKSTVLPAARTGDAIPPPPPSSAAHPVTTDRSDERGSSSATSRATVTVVCRPVWPWRRVSPGWTPGEGGQGCVLRTACGWDTRGRCSPCATGRIPRDDGLAPAPATCCWSQGCSLSGRSQGRVRCLVGARFCAVSVRQEEAALLGGRRPSPHLGPSDLLLQPSRSCPHSGSIKPPPAPTPHTPQQLRRGHHLCNE</sequence>
<feature type="region of interest" description="Disordered" evidence="1">
    <location>
        <begin position="378"/>
        <end position="428"/>
    </location>
</feature>
<evidence type="ECO:0000313" key="3">
    <source>
        <dbReference type="RefSeq" id="XP_032808629.1"/>
    </source>
</evidence>
<protein>
    <submittedName>
        <fullName evidence="3">Uncharacterized protein LOC116941563 isoform X1</fullName>
    </submittedName>
</protein>
<gene>
    <name evidence="3" type="primary">LOC116941563</name>
</gene>
<dbReference type="KEGG" id="pmrn:116941563"/>
<keyword evidence="2" id="KW-1185">Reference proteome</keyword>
<name>A0AAJ7T016_PETMA</name>
<feature type="region of interest" description="Disordered" evidence="1">
    <location>
        <begin position="241"/>
        <end position="276"/>
    </location>
</feature>
<evidence type="ECO:0000256" key="1">
    <source>
        <dbReference type="SAM" id="MobiDB-lite"/>
    </source>
</evidence>
<evidence type="ECO:0000313" key="2">
    <source>
        <dbReference type="Proteomes" id="UP001318040"/>
    </source>
</evidence>
<accession>A0AAJ7T016</accession>
<dbReference type="Proteomes" id="UP001318040">
    <property type="component" value="Chromosome 12"/>
</dbReference>
<dbReference type="RefSeq" id="XP_032808629.1">
    <property type="nucleotide sequence ID" value="XM_032952738.1"/>
</dbReference>
<reference evidence="3" key="1">
    <citation type="submission" date="2025-08" db="UniProtKB">
        <authorList>
            <consortium name="RefSeq"/>
        </authorList>
    </citation>
    <scope>IDENTIFICATION</scope>
    <source>
        <tissue evidence="3">Sperm</tissue>
    </source>
</reference>
<organism evidence="2 3">
    <name type="scientific">Petromyzon marinus</name>
    <name type="common">Sea lamprey</name>
    <dbReference type="NCBI Taxonomy" id="7757"/>
    <lineage>
        <taxon>Eukaryota</taxon>
        <taxon>Metazoa</taxon>
        <taxon>Chordata</taxon>
        <taxon>Craniata</taxon>
        <taxon>Vertebrata</taxon>
        <taxon>Cyclostomata</taxon>
        <taxon>Hyperoartia</taxon>
        <taxon>Petromyzontiformes</taxon>
        <taxon>Petromyzontidae</taxon>
        <taxon>Petromyzon</taxon>
    </lineage>
</organism>
<proteinExistence type="predicted"/>